<protein>
    <submittedName>
        <fullName evidence="1">Uncharacterized protein</fullName>
    </submittedName>
</protein>
<evidence type="ECO:0000313" key="2">
    <source>
        <dbReference type="Proteomes" id="UP001165135"/>
    </source>
</evidence>
<reference evidence="1" key="1">
    <citation type="submission" date="2023-03" db="EMBL/GenBank/DDBJ databases">
        <title>Actinoallomurus iriomotensis NBRC 103681.</title>
        <authorList>
            <person name="Ichikawa N."/>
            <person name="Sato H."/>
            <person name="Tonouchi N."/>
        </authorList>
    </citation>
    <scope>NUCLEOTIDE SEQUENCE</scope>
    <source>
        <strain evidence="1">NBRC 103681</strain>
    </source>
</reference>
<sequence>MNRVTRRGHEAPASTEGLLGMAIVVVDGVDTVLVHRSVLNRVAEIAFRLGCHDATPLVRRPTLLSGPQVPRFRRDLDQVTAFADATLRTGWQLWEIAAAPADEPVAVMDTPYGRVWVDPAYGFKLQGTDGGPRRPTAVRQLPGTARRVALSRLIAPLRGVATRARVLEIYDYDA</sequence>
<gene>
    <name evidence="1" type="ORF">Airi01_087010</name>
</gene>
<accession>A0A9W6RRD0</accession>
<proteinExistence type="predicted"/>
<evidence type="ECO:0000313" key="1">
    <source>
        <dbReference type="EMBL" id="GLY80434.1"/>
    </source>
</evidence>
<dbReference type="RefSeq" id="WP_285633343.1">
    <property type="nucleotide sequence ID" value="NZ_BSTJ01000014.1"/>
</dbReference>
<organism evidence="1 2">
    <name type="scientific">Actinoallomurus iriomotensis</name>
    <dbReference type="NCBI Taxonomy" id="478107"/>
    <lineage>
        <taxon>Bacteria</taxon>
        <taxon>Bacillati</taxon>
        <taxon>Actinomycetota</taxon>
        <taxon>Actinomycetes</taxon>
        <taxon>Streptosporangiales</taxon>
        <taxon>Thermomonosporaceae</taxon>
        <taxon>Actinoallomurus</taxon>
    </lineage>
</organism>
<dbReference type="Proteomes" id="UP001165135">
    <property type="component" value="Unassembled WGS sequence"/>
</dbReference>
<dbReference type="AlphaFoldDB" id="A0A9W6RRD0"/>
<comment type="caution">
    <text evidence="1">The sequence shown here is derived from an EMBL/GenBank/DDBJ whole genome shotgun (WGS) entry which is preliminary data.</text>
</comment>
<name>A0A9W6RRD0_9ACTN</name>
<dbReference type="EMBL" id="BSTJ01000014">
    <property type="protein sequence ID" value="GLY80434.1"/>
    <property type="molecule type" value="Genomic_DNA"/>
</dbReference>